<dbReference type="AlphaFoldDB" id="A0A2U8P5L6"/>
<evidence type="ECO:0008006" key="3">
    <source>
        <dbReference type="Google" id="ProtNLM"/>
    </source>
</evidence>
<dbReference type="Proteomes" id="UP000215703">
    <property type="component" value="Chromosome"/>
</dbReference>
<dbReference type="KEGG" id="bot:CIT37_12880"/>
<evidence type="ECO:0000313" key="1">
    <source>
        <dbReference type="EMBL" id="AWL93002.1"/>
    </source>
</evidence>
<proteinExistence type="predicted"/>
<organism evidence="1 2">
    <name type="scientific">Bradyrhizobium ottawaense</name>
    <dbReference type="NCBI Taxonomy" id="931866"/>
    <lineage>
        <taxon>Bacteria</taxon>
        <taxon>Pseudomonadati</taxon>
        <taxon>Pseudomonadota</taxon>
        <taxon>Alphaproteobacteria</taxon>
        <taxon>Hyphomicrobiales</taxon>
        <taxon>Nitrobacteraceae</taxon>
        <taxon>Bradyrhizobium</taxon>
    </lineage>
</organism>
<dbReference type="RefSeq" id="WP_109866578.1">
    <property type="nucleotide sequence ID" value="NZ_CP029425.2"/>
</dbReference>
<gene>
    <name evidence="1" type="ORF">CIT37_12880</name>
</gene>
<sequence>MLLAFKHIAMSELLNGTEKQFAVFLVDSFNRKTGRCDPSEETAAHILKCSTRTIIRAGNRLVEAKLFRKRKHAGNRHCNSYEPNWEAFREFEHQYQLRRKKWAARFERPNLSPSHCQPCHSQTDTFGSSTCQSRHSQPDNDVIQTSSINSIEGMEPTNHISSTLQTDTRNEHLPRWNRSRLSDEGKASDAFGRHSGQRMSAAAAAAEGSATLRWNNDLLNEFRSTPTLALIVDAMDLPMQETATAAEMKQRGGGMAYIIEELVARGVLYRSGAGL</sequence>
<dbReference type="GeneID" id="92963528"/>
<accession>A0A2U8P5L6</accession>
<reference evidence="1 2" key="1">
    <citation type="journal article" date="2014" name="Int. J. Syst. Evol. Microbiol.">
        <title>Bradyrhizobium ottawaense sp. nov., a symbiotic nitrogen fixing bacterium from root nodules of soybeans in Canada.</title>
        <authorList>
            <person name="Yu X."/>
            <person name="Cloutier S."/>
            <person name="Tambong J.T."/>
            <person name="Bromfield E.S."/>
        </authorList>
    </citation>
    <scope>NUCLEOTIDE SEQUENCE [LARGE SCALE GENOMIC DNA]</scope>
    <source>
        <strain evidence="1 2">OO99</strain>
    </source>
</reference>
<protein>
    <recommendedName>
        <fullName evidence="3">Helix-turn-helix domain-containing protein</fullName>
    </recommendedName>
</protein>
<dbReference type="EMBL" id="CP029425">
    <property type="protein sequence ID" value="AWL93002.1"/>
    <property type="molecule type" value="Genomic_DNA"/>
</dbReference>
<evidence type="ECO:0000313" key="2">
    <source>
        <dbReference type="Proteomes" id="UP000215703"/>
    </source>
</evidence>
<name>A0A2U8P5L6_9BRAD</name>
<reference evidence="1 2" key="2">
    <citation type="journal article" date="2017" name="Syst. Appl. Microbiol.">
        <title>Soybeans inoculated with root zone soils of Canadian native legumes harbour diverse and novel Bradyrhizobium spp. that possess agricultural potential.</title>
        <authorList>
            <person name="Bromfield E.S.P."/>
            <person name="Cloutier S."/>
            <person name="Tambong J.T."/>
            <person name="Tran Thi T.V."/>
        </authorList>
    </citation>
    <scope>NUCLEOTIDE SEQUENCE [LARGE SCALE GENOMIC DNA]</scope>
    <source>
        <strain evidence="1 2">OO99</strain>
    </source>
</reference>